<keyword evidence="1 2" id="KW-0732">Signal</keyword>
<dbReference type="SUPFAM" id="SSF48695">
    <property type="entry name" value="Multiheme cytochromes"/>
    <property type="match status" value="1"/>
</dbReference>
<evidence type="ECO:0000313" key="5">
    <source>
        <dbReference type="Proteomes" id="UP000648984"/>
    </source>
</evidence>
<dbReference type="RefSeq" id="WP_169259214.1">
    <property type="nucleotide sequence ID" value="NZ_WTVQ01000005.1"/>
</dbReference>
<evidence type="ECO:0000259" key="3">
    <source>
        <dbReference type="Pfam" id="PF09699"/>
    </source>
</evidence>
<dbReference type="Gene3D" id="1.10.1130.10">
    <property type="entry name" value="Flavocytochrome C3, Chain A"/>
    <property type="match status" value="1"/>
</dbReference>
<dbReference type="InterPro" id="IPR036280">
    <property type="entry name" value="Multihaem_cyt_sf"/>
</dbReference>
<evidence type="ECO:0000256" key="2">
    <source>
        <dbReference type="SAM" id="SignalP"/>
    </source>
</evidence>
<sequence>MNATIRKVAIGLSVVTFAAVAWAGSDTGRTKFSNTGGITNTRHNLTQRPIGTGSAFMDGSRNDYGQVCVYCHTPHGANTKIQVPLWNRTIRGNVTFNTYNELNTSSLTQAVTRPGANSLSCLSCHDGQTAVDSIINMPGSGLYKASQEDAATTDNGFLNLWTKGGDGAGSPTEHTGLNNSGAGCLACHAPGAFVNATDFRAFVIGTDLRNDHPVGITFPTNNTDFKATTGAKGPTRFFDVEGNGNLDSKDIRLYDTGDGPEVECASCHDPHGVDSGAGTFNASFLRVSNDGSAVCLTCHTK</sequence>
<feature type="chain" id="PRO_5045932461" description="Doubled CXXCH motif domain-containing protein" evidence="2">
    <location>
        <begin position="24"/>
        <end position="301"/>
    </location>
</feature>
<dbReference type="PANTHER" id="PTHR35038">
    <property type="entry name" value="DISSIMILATORY SULFITE REDUCTASE SIRA"/>
    <property type="match status" value="1"/>
</dbReference>
<name>A0ABX1Q6R2_9RHOO</name>
<organism evidence="4 5">
    <name type="scientific">Aromatoleum diolicum</name>
    <dbReference type="NCBI Taxonomy" id="75796"/>
    <lineage>
        <taxon>Bacteria</taxon>
        <taxon>Pseudomonadati</taxon>
        <taxon>Pseudomonadota</taxon>
        <taxon>Betaproteobacteria</taxon>
        <taxon>Rhodocyclales</taxon>
        <taxon>Rhodocyclaceae</taxon>
        <taxon>Aromatoleum</taxon>
    </lineage>
</organism>
<dbReference type="InterPro" id="IPR010177">
    <property type="entry name" value="Paired_CXXCH_1"/>
</dbReference>
<dbReference type="Proteomes" id="UP000648984">
    <property type="component" value="Unassembled WGS sequence"/>
</dbReference>
<feature type="signal peptide" evidence="2">
    <location>
        <begin position="1"/>
        <end position="23"/>
    </location>
</feature>
<feature type="domain" description="Doubled CXXCH motif" evidence="3">
    <location>
        <begin position="263"/>
        <end position="301"/>
    </location>
</feature>
<gene>
    <name evidence="4" type="ORF">GPA25_04770</name>
</gene>
<proteinExistence type="predicted"/>
<keyword evidence="5" id="KW-1185">Reference proteome</keyword>
<comment type="caution">
    <text evidence="4">The sequence shown here is derived from an EMBL/GenBank/DDBJ whole genome shotgun (WGS) entry which is preliminary data.</text>
</comment>
<evidence type="ECO:0000313" key="4">
    <source>
        <dbReference type="EMBL" id="NMG74064.1"/>
    </source>
</evidence>
<dbReference type="EMBL" id="WTVQ01000005">
    <property type="protein sequence ID" value="NMG74064.1"/>
    <property type="molecule type" value="Genomic_DNA"/>
</dbReference>
<dbReference type="PANTHER" id="PTHR35038:SF6">
    <property type="entry name" value="SURFACE LOCALIZED DECAHEME CYTOCHROME C LIPOPROTEIN"/>
    <property type="match status" value="1"/>
</dbReference>
<dbReference type="InterPro" id="IPR051829">
    <property type="entry name" value="Multiheme_Cytochr_ET"/>
</dbReference>
<dbReference type="Pfam" id="PF09699">
    <property type="entry name" value="Paired_CXXCH_1"/>
    <property type="match status" value="1"/>
</dbReference>
<reference evidence="4 5" key="1">
    <citation type="submission" date="2019-12" db="EMBL/GenBank/DDBJ databases">
        <title>Comparative genomics gives insights into the taxonomy of the Azoarcus-Aromatoleum group and reveals separate origins of nif in the plant-associated Azoarcus and non-plant-associated Aromatoleum sub-groups.</title>
        <authorList>
            <person name="Lafos M."/>
            <person name="Maluk M."/>
            <person name="Batista M."/>
            <person name="Junghare M."/>
            <person name="Carmona M."/>
            <person name="Faoro H."/>
            <person name="Cruz L.M."/>
            <person name="Battistoni F."/>
            <person name="De Souza E."/>
            <person name="Pedrosa F."/>
            <person name="Chen W.-M."/>
            <person name="Poole P.S."/>
            <person name="Dixon R.A."/>
            <person name="James E.K."/>
        </authorList>
    </citation>
    <scope>NUCLEOTIDE SEQUENCE [LARGE SCALE GENOMIC DNA]</scope>
    <source>
        <strain evidence="4 5">22Lin</strain>
    </source>
</reference>
<evidence type="ECO:0000256" key="1">
    <source>
        <dbReference type="ARBA" id="ARBA00022729"/>
    </source>
</evidence>
<protein>
    <recommendedName>
        <fullName evidence="3">Doubled CXXCH motif domain-containing protein</fullName>
    </recommendedName>
</protein>
<accession>A0ABX1Q6R2</accession>